<evidence type="ECO:0000256" key="1">
    <source>
        <dbReference type="SAM" id="MobiDB-lite"/>
    </source>
</evidence>
<sequence length="107" mass="11342">MGNCCSQGGSATTPGAFKGEGRRLGSANDEAPSHPTTSGKENKEDLPKPRLDPKLADEDREKQRADRLAAAEARQKKMGGSPKKKKVNSNAPLTGPNSKPLMTWTPG</sequence>
<dbReference type="EMBL" id="CAKOGP040002424">
    <property type="protein sequence ID" value="CAJ1969558.1"/>
    <property type="molecule type" value="Genomic_DNA"/>
</dbReference>
<feature type="compositionally biased region" description="Polar residues" evidence="1">
    <location>
        <begin position="88"/>
        <end position="97"/>
    </location>
</feature>
<comment type="caution">
    <text evidence="2">The sequence shown here is derived from an EMBL/GenBank/DDBJ whole genome shotgun (WGS) entry which is preliminary data.</text>
</comment>
<feature type="compositionally biased region" description="Polar residues" evidence="1">
    <location>
        <begin position="1"/>
        <end position="13"/>
    </location>
</feature>
<dbReference type="AlphaFoldDB" id="A0AAD2GC24"/>
<keyword evidence="3" id="KW-1185">Reference proteome</keyword>
<protein>
    <submittedName>
        <fullName evidence="2">Uncharacterized protein</fullName>
    </submittedName>
</protein>
<name>A0AAD2GC24_9STRA</name>
<feature type="compositionally biased region" description="Basic and acidic residues" evidence="1">
    <location>
        <begin position="40"/>
        <end position="75"/>
    </location>
</feature>
<evidence type="ECO:0000313" key="3">
    <source>
        <dbReference type="Proteomes" id="UP001295423"/>
    </source>
</evidence>
<gene>
    <name evidence="2" type="ORF">CYCCA115_LOCUS23772</name>
</gene>
<evidence type="ECO:0000313" key="2">
    <source>
        <dbReference type="EMBL" id="CAJ1969558.1"/>
    </source>
</evidence>
<feature type="region of interest" description="Disordered" evidence="1">
    <location>
        <begin position="1"/>
        <end position="107"/>
    </location>
</feature>
<organism evidence="2 3">
    <name type="scientific">Cylindrotheca closterium</name>
    <dbReference type="NCBI Taxonomy" id="2856"/>
    <lineage>
        <taxon>Eukaryota</taxon>
        <taxon>Sar</taxon>
        <taxon>Stramenopiles</taxon>
        <taxon>Ochrophyta</taxon>
        <taxon>Bacillariophyta</taxon>
        <taxon>Bacillariophyceae</taxon>
        <taxon>Bacillariophycidae</taxon>
        <taxon>Bacillariales</taxon>
        <taxon>Bacillariaceae</taxon>
        <taxon>Cylindrotheca</taxon>
    </lineage>
</organism>
<dbReference type="Proteomes" id="UP001295423">
    <property type="component" value="Unassembled WGS sequence"/>
</dbReference>
<reference evidence="2" key="1">
    <citation type="submission" date="2023-08" db="EMBL/GenBank/DDBJ databases">
        <authorList>
            <person name="Audoor S."/>
            <person name="Bilcke G."/>
        </authorList>
    </citation>
    <scope>NUCLEOTIDE SEQUENCE</scope>
</reference>
<accession>A0AAD2GC24</accession>
<proteinExistence type="predicted"/>